<organism evidence="2 3">
    <name type="scientific">Lacihabitans soyangensis</name>
    <dbReference type="NCBI Taxonomy" id="869394"/>
    <lineage>
        <taxon>Bacteria</taxon>
        <taxon>Pseudomonadati</taxon>
        <taxon>Bacteroidota</taxon>
        <taxon>Cytophagia</taxon>
        <taxon>Cytophagales</taxon>
        <taxon>Leadbetterellaceae</taxon>
        <taxon>Lacihabitans</taxon>
    </lineage>
</organism>
<dbReference type="RefSeq" id="WP_255035265.1">
    <property type="nucleotide sequence ID" value="NZ_RJUF01000001.1"/>
</dbReference>
<comment type="caution">
    <text evidence="2">The sequence shown here is derived from an EMBL/GenBank/DDBJ whole genome shotgun (WGS) entry which is preliminary data.</text>
</comment>
<keyword evidence="1" id="KW-0732">Signal</keyword>
<keyword evidence="3" id="KW-1185">Reference proteome</keyword>
<dbReference type="Proteomes" id="UP001204144">
    <property type="component" value="Unassembled WGS sequence"/>
</dbReference>
<dbReference type="AlphaFoldDB" id="A0AAE3KRJ2"/>
<reference evidence="2 3" key="1">
    <citation type="submission" date="2018-11" db="EMBL/GenBank/DDBJ databases">
        <title>Novel bacteria species description.</title>
        <authorList>
            <person name="Han J.-H."/>
        </authorList>
    </citation>
    <scope>NUCLEOTIDE SEQUENCE [LARGE SCALE GENOMIC DNA]</scope>
    <source>
        <strain evidence="2 3">KCTC23259</strain>
    </source>
</reference>
<sequence>MSIKINKLLLLILLPMLSFGQNTNLNVFLNCQRAKCYIDYLKTELPMFNFVRDQAAADVLVMITANSNASGGANYTVFFEGQNTLRTQLDTVNFASKQDATDDILRKKLLNSVSLGLLGFLKNVETGEMVKVSFNKNPGPRKEIQKDKWNNWIFGVGGNGRFSGESNRTNVSFDGNFRGGRTTEKSKFSFNSYYNQRTNSVVVDSVTNTVKVNDYGFNSLFVAAFNNHWSLGGFIKGYHSVYQNIKFSKSIAPALEYSVFPVQDFNRKQLRWIYQAGLRDFDYIELTIFDKIAETLPYQQVTGILGFTQNWGNFSAELSGYQYLNNLERYRLSLEIDLSLRIAQGLSFRFYGNGSQINNQISLPKQSGDTADVLLGGRQLATTFSYLTSFGLNYTFGSVNNSIVNPRFSGVN</sequence>
<accession>A0AAE3KRJ2</accession>
<feature type="signal peptide" evidence="1">
    <location>
        <begin position="1"/>
        <end position="20"/>
    </location>
</feature>
<evidence type="ECO:0000313" key="2">
    <source>
        <dbReference type="EMBL" id="MCP9761529.1"/>
    </source>
</evidence>
<proteinExistence type="predicted"/>
<evidence type="ECO:0000256" key="1">
    <source>
        <dbReference type="SAM" id="SignalP"/>
    </source>
</evidence>
<feature type="chain" id="PRO_5042038907" description="DUF481 domain-containing protein" evidence="1">
    <location>
        <begin position="21"/>
        <end position="412"/>
    </location>
</feature>
<protein>
    <recommendedName>
        <fullName evidence="4">DUF481 domain-containing protein</fullName>
    </recommendedName>
</protein>
<dbReference type="EMBL" id="RJUF01000001">
    <property type="protein sequence ID" value="MCP9761529.1"/>
    <property type="molecule type" value="Genomic_DNA"/>
</dbReference>
<evidence type="ECO:0000313" key="3">
    <source>
        <dbReference type="Proteomes" id="UP001204144"/>
    </source>
</evidence>
<gene>
    <name evidence="2" type="ORF">EGI31_01090</name>
</gene>
<name>A0AAE3KRJ2_9BACT</name>
<evidence type="ECO:0008006" key="4">
    <source>
        <dbReference type="Google" id="ProtNLM"/>
    </source>
</evidence>